<comment type="subcellular location">
    <subcellularLocation>
        <location evidence="2">Membrane</location>
    </subcellularLocation>
</comment>
<dbReference type="EC" id="2.7.13.3" evidence="3"/>
<keyword evidence="7 12" id="KW-0418">Kinase</keyword>
<dbReference type="KEGG" id="tpsc:RBB77_12915"/>
<dbReference type="Pfam" id="PF00512">
    <property type="entry name" value="HisKA"/>
    <property type="match status" value="1"/>
</dbReference>
<dbReference type="GO" id="GO:0005886">
    <property type="term" value="C:plasma membrane"/>
    <property type="evidence" value="ECO:0007669"/>
    <property type="project" value="TreeGrafter"/>
</dbReference>
<dbReference type="PANTHER" id="PTHR45436">
    <property type="entry name" value="SENSOR HISTIDINE KINASE YKOH"/>
    <property type="match status" value="1"/>
</dbReference>
<dbReference type="EMBL" id="CP132942">
    <property type="protein sequence ID" value="XCB31358.1"/>
    <property type="molecule type" value="Genomic_DNA"/>
</dbReference>
<dbReference type="CDD" id="cd00082">
    <property type="entry name" value="HisKA"/>
    <property type="match status" value="1"/>
</dbReference>
<accession>A0AAU7ZL05</accession>
<dbReference type="Gene3D" id="3.30.565.10">
    <property type="entry name" value="Histidine kinase-like ATPase, C-terminal domain"/>
    <property type="match status" value="1"/>
</dbReference>
<evidence type="ECO:0000259" key="11">
    <source>
        <dbReference type="PROSITE" id="PS50109"/>
    </source>
</evidence>
<dbReference type="SUPFAM" id="SSF55874">
    <property type="entry name" value="ATPase domain of HSP90 chaperone/DNA topoisomerase II/histidine kinase"/>
    <property type="match status" value="1"/>
</dbReference>
<dbReference type="InterPro" id="IPR036097">
    <property type="entry name" value="HisK_dim/P_sf"/>
</dbReference>
<evidence type="ECO:0000256" key="8">
    <source>
        <dbReference type="ARBA" id="ARBA00022989"/>
    </source>
</evidence>
<dbReference type="SMART" id="SM00388">
    <property type="entry name" value="HisKA"/>
    <property type="match status" value="1"/>
</dbReference>
<keyword evidence="8 10" id="KW-1133">Transmembrane helix</keyword>
<dbReference type="PRINTS" id="PR00344">
    <property type="entry name" value="BCTRLSENSOR"/>
</dbReference>
<organism evidence="12">
    <name type="scientific">Tunturiibacter psychrotolerans</name>
    <dbReference type="NCBI Taxonomy" id="3069686"/>
    <lineage>
        <taxon>Bacteria</taxon>
        <taxon>Pseudomonadati</taxon>
        <taxon>Acidobacteriota</taxon>
        <taxon>Terriglobia</taxon>
        <taxon>Terriglobales</taxon>
        <taxon>Acidobacteriaceae</taxon>
        <taxon>Tunturiibacter</taxon>
    </lineage>
</organism>
<dbReference type="InterPro" id="IPR050428">
    <property type="entry name" value="TCS_sensor_his_kinase"/>
</dbReference>
<dbReference type="PROSITE" id="PS50109">
    <property type="entry name" value="HIS_KIN"/>
    <property type="match status" value="1"/>
</dbReference>
<dbReference type="InterPro" id="IPR005467">
    <property type="entry name" value="His_kinase_dom"/>
</dbReference>
<evidence type="ECO:0000256" key="6">
    <source>
        <dbReference type="ARBA" id="ARBA00022692"/>
    </source>
</evidence>
<dbReference type="GO" id="GO:0000155">
    <property type="term" value="F:phosphorelay sensor kinase activity"/>
    <property type="evidence" value="ECO:0007669"/>
    <property type="project" value="InterPro"/>
</dbReference>
<comment type="catalytic activity">
    <reaction evidence="1">
        <text>ATP + protein L-histidine = ADP + protein N-phospho-L-histidine.</text>
        <dbReference type="EC" id="2.7.13.3"/>
    </reaction>
</comment>
<gene>
    <name evidence="12" type="ORF">RBB77_12915</name>
</gene>
<keyword evidence="5" id="KW-0808">Transferase</keyword>
<evidence type="ECO:0000256" key="1">
    <source>
        <dbReference type="ARBA" id="ARBA00000085"/>
    </source>
</evidence>
<feature type="domain" description="Histidine kinase" evidence="11">
    <location>
        <begin position="251"/>
        <end position="471"/>
    </location>
</feature>
<sequence>MRLRSIKTQLIVSVLLVELASAVLGTTLVVLYERHARFRAFDIMLRGRADSLLGAVQDAEDAQDSVMLDGSEINLPHDDIYEVWDENGRVLGHSPAWKIPGGSNVLATSSKQFDKIRVNGTRYRTIQMDGVRVVDPGDKNGGVRRRVTIVYGSPTRPAWKAVWNAVLFYGATSLILVILTGVVMFWLLRRGLAPLDELAAQASGLSVNSWLFAPSDRIRETTELAPLATALETAMQGLERSFKQQHQFVSDATHELKTAVAVIKSSLQLLSMKPRAPSEYQTGLERCQIDCRRIEEIVVKMLTLARVESNMTGTADHSSVLSTNLGQIVKSVVTQLETFAELNRICIEVLVSDAFTLDIEEDELELLCSNLLMNALQHSKAGDVVRVIGRSVGGWLELVISDQGGGIEKEFLPYIFDRFYRNDFSRSRRTGGTGLGLAICRAITNKANGTIELRSTPGSGTTVVVRLHLDRNSCTPTGITAEQIPSNETKSSSC</sequence>
<evidence type="ECO:0000256" key="5">
    <source>
        <dbReference type="ARBA" id="ARBA00022679"/>
    </source>
</evidence>
<dbReference type="SUPFAM" id="SSF47384">
    <property type="entry name" value="Homodimeric domain of signal transducing histidine kinase"/>
    <property type="match status" value="1"/>
</dbReference>
<keyword evidence="4" id="KW-0597">Phosphoprotein</keyword>
<evidence type="ECO:0000256" key="10">
    <source>
        <dbReference type="SAM" id="Phobius"/>
    </source>
</evidence>
<dbReference type="AlphaFoldDB" id="A0AAU7ZL05"/>
<dbReference type="Gene3D" id="1.10.287.130">
    <property type="match status" value="1"/>
</dbReference>
<dbReference type="InterPro" id="IPR004358">
    <property type="entry name" value="Sig_transdc_His_kin-like_C"/>
</dbReference>
<dbReference type="PANTHER" id="PTHR45436:SF5">
    <property type="entry name" value="SENSOR HISTIDINE KINASE TRCS"/>
    <property type="match status" value="1"/>
</dbReference>
<evidence type="ECO:0000256" key="3">
    <source>
        <dbReference type="ARBA" id="ARBA00012438"/>
    </source>
</evidence>
<protein>
    <recommendedName>
        <fullName evidence="3">histidine kinase</fullName>
        <ecNumber evidence="3">2.7.13.3</ecNumber>
    </recommendedName>
</protein>
<dbReference type="InterPro" id="IPR003594">
    <property type="entry name" value="HATPase_dom"/>
</dbReference>
<feature type="transmembrane region" description="Helical" evidence="10">
    <location>
        <begin position="166"/>
        <end position="188"/>
    </location>
</feature>
<keyword evidence="6 10" id="KW-0812">Transmembrane</keyword>
<evidence type="ECO:0000256" key="4">
    <source>
        <dbReference type="ARBA" id="ARBA00022553"/>
    </source>
</evidence>
<evidence type="ECO:0000313" key="12">
    <source>
        <dbReference type="EMBL" id="XCB31358.1"/>
    </source>
</evidence>
<keyword evidence="9 10" id="KW-0472">Membrane</keyword>
<name>A0AAU7ZL05_9BACT</name>
<dbReference type="SMART" id="SM00387">
    <property type="entry name" value="HATPase_c"/>
    <property type="match status" value="1"/>
</dbReference>
<dbReference type="InterPro" id="IPR003661">
    <property type="entry name" value="HisK_dim/P_dom"/>
</dbReference>
<proteinExistence type="predicted"/>
<dbReference type="InterPro" id="IPR036890">
    <property type="entry name" value="HATPase_C_sf"/>
</dbReference>
<evidence type="ECO:0000256" key="7">
    <source>
        <dbReference type="ARBA" id="ARBA00022777"/>
    </source>
</evidence>
<dbReference type="RefSeq" id="WP_353062202.1">
    <property type="nucleotide sequence ID" value="NZ_CP132942.1"/>
</dbReference>
<evidence type="ECO:0000256" key="2">
    <source>
        <dbReference type="ARBA" id="ARBA00004370"/>
    </source>
</evidence>
<dbReference type="Pfam" id="PF02518">
    <property type="entry name" value="HATPase_c"/>
    <property type="match status" value="1"/>
</dbReference>
<evidence type="ECO:0000256" key="9">
    <source>
        <dbReference type="ARBA" id="ARBA00023136"/>
    </source>
</evidence>
<feature type="transmembrane region" description="Helical" evidence="10">
    <location>
        <begin position="12"/>
        <end position="32"/>
    </location>
</feature>
<reference evidence="12" key="2">
    <citation type="journal article" date="2024" name="Environ. Microbiol.">
        <title>Genome analysis and description of Tunturibacter gen. nov. expands the diversity of Terriglobia in tundra soils.</title>
        <authorList>
            <person name="Messyasz A."/>
            <person name="Mannisto M.K."/>
            <person name="Kerkhof L.J."/>
            <person name="Haggblom M.M."/>
        </authorList>
    </citation>
    <scope>NUCLEOTIDE SEQUENCE</scope>
    <source>
        <strain evidence="12">X5P6</strain>
    </source>
</reference>
<reference evidence="12" key="1">
    <citation type="submission" date="2023-08" db="EMBL/GenBank/DDBJ databases">
        <authorList>
            <person name="Messyasz A."/>
            <person name="Mannisto M.K."/>
            <person name="Kerkhof L.J."/>
            <person name="Haggblom M."/>
        </authorList>
    </citation>
    <scope>NUCLEOTIDE SEQUENCE</scope>
    <source>
        <strain evidence="12">X5P6</strain>
    </source>
</reference>
<dbReference type="FunFam" id="3.30.565.10:FF:000006">
    <property type="entry name" value="Sensor histidine kinase WalK"/>
    <property type="match status" value="1"/>
</dbReference>